<evidence type="ECO:0000313" key="3">
    <source>
        <dbReference type="EMBL" id="EQC35168.1"/>
    </source>
</evidence>
<feature type="compositionally biased region" description="Low complexity" evidence="1">
    <location>
        <begin position="141"/>
        <end position="150"/>
    </location>
</feature>
<feature type="transmembrane region" description="Helical" evidence="2">
    <location>
        <begin position="18"/>
        <end position="39"/>
    </location>
</feature>
<keyword evidence="4" id="KW-1185">Reference proteome</keyword>
<dbReference type="VEuPathDB" id="FungiDB:SDRG_07400"/>
<dbReference type="OrthoDB" id="10603598at2759"/>
<feature type="compositionally biased region" description="Low complexity" evidence="1">
    <location>
        <begin position="120"/>
        <end position="134"/>
    </location>
</feature>
<dbReference type="InParanoid" id="T0RRP8"/>
<feature type="compositionally biased region" description="Polar residues" evidence="1">
    <location>
        <begin position="161"/>
        <end position="170"/>
    </location>
</feature>
<organism evidence="3 4">
    <name type="scientific">Saprolegnia diclina (strain VS20)</name>
    <dbReference type="NCBI Taxonomy" id="1156394"/>
    <lineage>
        <taxon>Eukaryota</taxon>
        <taxon>Sar</taxon>
        <taxon>Stramenopiles</taxon>
        <taxon>Oomycota</taxon>
        <taxon>Saprolegniomycetes</taxon>
        <taxon>Saprolegniales</taxon>
        <taxon>Saprolegniaceae</taxon>
        <taxon>Saprolegnia</taxon>
    </lineage>
</organism>
<feature type="region of interest" description="Disordered" evidence="1">
    <location>
        <begin position="212"/>
        <end position="251"/>
    </location>
</feature>
<feature type="compositionally biased region" description="Polar residues" evidence="1">
    <location>
        <begin position="90"/>
        <end position="118"/>
    </location>
</feature>
<keyword evidence="2" id="KW-1133">Transmembrane helix</keyword>
<dbReference type="Proteomes" id="UP000030762">
    <property type="component" value="Unassembled WGS sequence"/>
</dbReference>
<proteinExistence type="predicted"/>
<dbReference type="RefSeq" id="XP_008611452.1">
    <property type="nucleotide sequence ID" value="XM_008613230.1"/>
</dbReference>
<gene>
    <name evidence="3" type="ORF">SDRG_07400</name>
</gene>
<feature type="compositionally biased region" description="Polar residues" evidence="1">
    <location>
        <begin position="219"/>
        <end position="251"/>
    </location>
</feature>
<accession>T0RRP8</accession>
<feature type="region of interest" description="Disordered" evidence="1">
    <location>
        <begin position="42"/>
        <end position="62"/>
    </location>
</feature>
<reference evidence="3 4" key="1">
    <citation type="submission" date="2012-04" db="EMBL/GenBank/DDBJ databases">
        <title>The Genome Sequence of Saprolegnia declina VS20.</title>
        <authorList>
            <consortium name="The Broad Institute Genome Sequencing Platform"/>
            <person name="Russ C."/>
            <person name="Nusbaum C."/>
            <person name="Tyler B."/>
            <person name="van West P."/>
            <person name="Dieguez-Uribeondo J."/>
            <person name="de Bruijn I."/>
            <person name="Tripathy S."/>
            <person name="Jiang R."/>
            <person name="Young S.K."/>
            <person name="Zeng Q."/>
            <person name="Gargeya S."/>
            <person name="Fitzgerald M."/>
            <person name="Haas B."/>
            <person name="Abouelleil A."/>
            <person name="Alvarado L."/>
            <person name="Arachchi H.M."/>
            <person name="Berlin A."/>
            <person name="Chapman S.B."/>
            <person name="Goldberg J."/>
            <person name="Griggs A."/>
            <person name="Gujja S."/>
            <person name="Hansen M."/>
            <person name="Howarth C."/>
            <person name="Imamovic A."/>
            <person name="Larimer J."/>
            <person name="McCowen C."/>
            <person name="Montmayeur A."/>
            <person name="Murphy C."/>
            <person name="Neiman D."/>
            <person name="Pearson M."/>
            <person name="Priest M."/>
            <person name="Roberts A."/>
            <person name="Saif S."/>
            <person name="Shea T."/>
            <person name="Sisk P."/>
            <person name="Sykes S."/>
            <person name="Wortman J."/>
            <person name="Nusbaum C."/>
            <person name="Birren B."/>
        </authorList>
    </citation>
    <scope>NUCLEOTIDE SEQUENCE [LARGE SCALE GENOMIC DNA]</scope>
    <source>
        <strain evidence="3 4">VS20</strain>
    </source>
</reference>
<feature type="compositionally biased region" description="Polar residues" evidence="1">
    <location>
        <begin position="47"/>
        <end position="62"/>
    </location>
</feature>
<protein>
    <submittedName>
        <fullName evidence="3">Uncharacterized protein</fullName>
    </submittedName>
</protein>
<dbReference type="OMA" id="ERWDSSA"/>
<sequence>MDQAAVPVYRSRRVMIPVVAFVVGAIATIVVVSTTTGVFDSHASAPVQDTSSRTEAPSSFTAIGGNTTTFDVTTTTPNATAKSIGDASNLGATSTPVDPNAPTTSNQNTGPNMTTSELASGGDSMGASESSSGDGSERWDSSASSSSAAFDSDDIEPPAGSESNTTLSASVHTNDGNAAAVQGKLIQAKLSQRLHQLRAQQKQLQRQIQLVQRRKQSHQRTSTKPTRFQSTMSGGVSVNPTKQDLPTSVSGLHSSIASTTAYNQQLEAQLVALAASRSNPK</sequence>
<evidence type="ECO:0000313" key="4">
    <source>
        <dbReference type="Proteomes" id="UP000030762"/>
    </source>
</evidence>
<dbReference type="GeneID" id="19948127"/>
<keyword evidence="2" id="KW-0472">Membrane</keyword>
<evidence type="ECO:0000256" key="2">
    <source>
        <dbReference type="SAM" id="Phobius"/>
    </source>
</evidence>
<dbReference type="EMBL" id="JH767152">
    <property type="protein sequence ID" value="EQC35168.1"/>
    <property type="molecule type" value="Genomic_DNA"/>
</dbReference>
<evidence type="ECO:0000256" key="1">
    <source>
        <dbReference type="SAM" id="MobiDB-lite"/>
    </source>
</evidence>
<name>T0RRP8_SAPDV</name>
<dbReference type="AlphaFoldDB" id="T0RRP8"/>
<feature type="region of interest" description="Disordered" evidence="1">
    <location>
        <begin position="79"/>
        <end position="170"/>
    </location>
</feature>
<keyword evidence="2" id="KW-0812">Transmembrane</keyword>